<accession>A0A085LJX2</accession>
<keyword evidence="2" id="KW-1185">Reference proteome</keyword>
<evidence type="ECO:0000313" key="1">
    <source>
        <dbReference type="EMBL" id="KFD45268.1"/>
    </source>
</evidence>
<organism evidence="1 2">
    <name type="scientific">Trichuris suis</name>
    <name type="common">pig whipworm</name>
    <dbReference type="NCBI Taxonomy" id="68888"/>
    <lineage>
        <taxon>Eukaryota</taxon>
        <taxon>Metazoa</taxon>
        <taxon>Ecdysozoa</taxon>
        <taxon>Nematoda</taxon>
        <taxon>Enoplea</taxon>
        <taxon>Dorylaimia</taxon>
        <taxon>Trichinellida</taxon>
        <taxon>Trichuridae</taxon>
        <taxon>Trichuris</taxon>
    </lineage>
</organism>
<name>A0A085LJX2_9BILA</name>
<gene>
    <name evidence="1" type="ORF">M513_13855</name>
</gene>
<dbReference type="Proteomes" id="UP000030764">
    <property type="component" value="Unassembled WGS sequence"/>
</dbReference>
<dbReference type="EMBL" id="KL363593">
    <property type="protein sequence ID" value="KFD45268.1"/>
    <property type="molecule type" value="Genomic_DNA"/>
</dbReference>
<dbReference type="AlphaFoldDB" id="A0A085LJX2"/>
<reference evidence="1 2" key="1">
    <citation type="journal article" date="2014" name="Nat. Genet.">
        <title>Genome and transcriptome of the porcine whipworm Trichuris suis.</title>
        <authorList>
            <person name="Jex A.R."/>
            <person name="Nejsum P."/>
            <person name="Schwarz E.M."/>
            <person name="Hu L."/>
            <person name="Young N.D."/>
            <person name="Hall R.S."/>
            <person name="Korhonen P.K."/>
            <person name="Liao S."/>
            <person name="Thamsborg S."/>
            <person name="Xia J."/>
            <person name="Xu P."/>
            <person name="Wang S."/>
            <person name="Scheerlinck J.P."/>
            <person name="Hofmann A."/>
            <person name="Sternberg P.W."/>
            <person name="Wang J."/>
            <person name="Gasser R.B."/>
        </authorList>
    </citation>
    <scope>NUCLEOTIDE SEQUENCE [LARGE SCALE GENOMIC DNA]</scope>
    <source>
        <strain evidence="1">DCEP-RM93M</strain>
    </source>
</reference>
<protein>
    <submittedName>
        <fullName evidence="1">Uncharacterized protein</fullName>
    </submittedName>
</protein>
<proteinExistence type="predicted"/>
<evidence type="ECO:0000313" key="2">
    <source>
        <dbReference type="Proteomes" id="UP000030764"/>
    </source>
</evidence>
<sequence length="94" mass="10603">MENPAPIIVRIQKIREYGYVFVAWIDGRVMCGVGHGYICIISVDASKAKSVFYGINWFEEEEEFPPARFSELSGLASTCRCSIMDGSIDECDRK</sequence>